<reference evidence="14 15" key="1">
    <citation type="journal article" date="2017" name="ISME J.">
        <title>An acid-tolerant ammonia-oxidizing ?-proteobacterium from soil.</title>
        <authorList>
            <person name="Hayatsu M."/>
            <person name="Tago K."/>
            <person name="Uchiyama I."/>
            <person name="Toyoda A."/>
            <person name="Wang Y."/>
            <person name="Shimomura Y."/>
            <person name="Okubo T."/>
            <person name="Kurisu F."/>
            <person name="Hirono Y."/>
            <person name="Nonaka K."/>
            <person name="Akiyama H."/>
            <person name="Itoh T."/>
            <person name="Takami H."/>
        </authorList>
    </citation>
    <scope>NUCLEOTIDE SEQUENCE [LARGE SCALE GENOMIC DNA]</scope>
    <source>
        <strain evidence="14 15">TAO100</strain>
    </source>
</reference>
<evidence type="ECO:0000256" key="3">
    <source>
        <dbReference type="ARBA" id="ARBA00012757"/>
    </source>
</evidence>
<evidence type="ECO:0000256" key="11">
    <source>
        <dbReference type="ARBA" id="ARBA00060615"/>
    </source>
</evidence>
<organism evidence="14 15">
    <name type="scientific">Candidatus Nitrosoglobus terrae</name>
    <dbReference type="NCBI Taxonomy" id="1630141"/>
    <lineage>
        <taxon>Bacteria</taxon>
        <taxon>Pseudomonadati</taxon>
        <taxon>Pseudomonadota</taxon>
        <taxon>Gammaproteobacteria</taxon>
        <taxon>Chromatiales</taxon>
        <taxon>Chromatiaceae</taxon>
        <taxon>Candidatus Nitrosoglobus</taxon>
    </lineage>
</organism>
<evidence type="ECO:0000256" key="1">
    <source>
        <dbReference type="ARBA" id="ARBA00001576"/>
    </source>
</evidence>
<dbReference type="PANTHER" id="PTHR31616:SF0">
    <property type="entry name" value="GLUCAN 1,4-ALPHA-GLUCOSIDASE"/>
    <property type="match status" value="1"/>
</dbReference>
<dbReference type="PANTHER" id="PTHR31616">
    <property type="entry name" value="TREHALASE"/>
    <property type="match status" value="1"/>
</dbReference>
<gene>
    <name evidence="14" type="ORF">TAO_0755</name>
</gene>
<dbReference type="Gene3D" id="1.50.10.10">
    <property type="match status" value="1"/>
</dbReference>
<dbReference type="EMBL" id="AP014836">
    <property type="protein sequence ID" value="BAW80125.1"/>
    <property type="molecule type" value="Genomic_DNA"/>
</dbReference>
<dbReference type="OrthoDB" id="3902805at2"/>
<dbReference type="RefSeq" id="WP_096526706.1">
    <property type="nucleotide sequence ID" value="NZ_AP014836.1"/>
</dbReference>
<dbReference type="AlphaFoldDB" id="A0A1Q2SLV6"/>
<dbReference type="Proteomes" id="UP000243679">
    <property type="component" value="Chromosome"/>
</dbReference>
<evidence type="ECO:0000256" key="2">
    <source>
        <dbReference type="ARBA" id="ARBA00006188"/>
    </source>
</evidence>
<dbReference type="GO" id="GO:0004555">
    <property type="term" value="F:alpha,alpha-trehalase activity"/>
    <property type="evidence" value="ECO:0007669"/>
    <property type="project" value="UniProtKB-EC"/>
</dbReference>
<dbReference type="InterPro" id="IPR011613">
    <property type="entry name" value="GH15-like"/>
</dbReference>
<dbReference type="EC" id="3.2.1.28" evidence="3"/>
<dbReference type="GO" id="GO:0005993">
    <property type="term" value="P:trehalose catabolic process"/>
    <property type="evidence" value="ECO:0007669"/>
    <property type="project" value="UniProtKB-ARBA"/>
</dbReference>
<comment type="similarity">
    <text evidence="2">Belongs to the glycosyl hydrolase 15 family.</text>
</comment>
<dbReference type="FunFam" id="1.50.10.10:FF:000005">
    <property type="entry name" value="Glycosyl hydrolase, glucoamylase"/>
    <property type="match status" value="1"/>
</dbReference>
<evidence type="ECO:0000256" key="8">
    <source>
        <dbReference type="ARBA" id="ARBA00030473"/>
    </source>
</evidence>
<evidence type="ECO:0000259" key="12">
    <source>
        <dbReference type="Pfam" id="PF00723"/>
    </source>
</evidence>
<sequence length="600" mass="67947">MSKRIEDYGLIGNMVSCALVGRDGSMDWLCLPHFDSDACFAALLGTPEHGRWLIAPKTAVKSITRRYLPNTVVLETTFETESGVAQIIDFMPLSKNETMVEVVRIVRGIKGQVDMRMELVLRFGYGKTVPWVHRCDYGINAVAGPDAVELLTPVRLYGENLTTCANFTIEAGQNIPFTLVYHPSQTEPSFIGDRQVALSQTVDWWGEWSSYFRFDPSAPIAWKEAVIRSLITLKALTFQPSGGLVAAPTTSLPEQIGGIRNWDYRFCWIRDATMTLYTFLNSGYLEEAKAFREWLLRAAAGNPEQMQIMYGLRGERRLTEVELPWLLGYEHSLPVRIGNGAYGQTQLDAYGNLMDMAHAARHSNLGPSHSAWRLQWALLKNLERIWCEPDEGIWEIRGEPRHFTYSKIMSWVAFDRAVKGVEEFNLDGPVDKWRQIRDQIRADILANGYDQKRNTFVQAYGYSNLDASLLLIGKTGFLERGDPRFQGTVEAIERELMEEGFVLRYRSEQTDDGLIGEEGTFLICSFWLVDAYMLLNRYDDAAALFERLLSVRNDLGLLAEEYDPQARRQLGNFPQAFSHLGLINAARSLLGISTLSAPKK</sequence>
<keyword evidence="5" id="KW-0378">Hydrolase</keyword>
<evidence type="ECO:0000256" key="6">
    <source>
        <dbReference type="ARBA" id="ARBA00023277"/>
    </source>
</evidence>
<evidence type="ECO:0000256" key="4">
    <source>
        <dbReference type="ARBA" id="ARBA00019905"/>
    </source>
</evidence>
<evidence type="ECO:0000313" key="14">
    <source>
        <dbReference type="EMBL" id="BAW80125.1"/>
    </source>
</evidence>
<comment type="cofactor">
    <cofactor evidence="10">
        <name>phosphate</name>
        <dbReference type="ChEBI" id="CHEBI:43474"/>
    </cofactor>
</comment>
<protein>
    <recommendedName>
        <fullName evidence="4">Trehalase</fullName>
        <ecNumber evidence="3">3.2.1.28</ecNumber>
    </recommendedName>
    <alternativeName>
        <fullName evidence="8">Alpha,alpha-trehalase</fullName>
    </alternativeName>
    <alternativeName>
        <fullName evidence="9">Alpha,alpha-trehalose glucohydrolase</fullName>
    </alternativeName>
</protein>
<evidence type="ECO:0000313" key="15">
    <source>
        <dbReference type="Proteomes" id="UP000243679"/>
    </source>
</evidence>
<evidence type="ECO:0000256" key="7">
    <source>
        <dbReference type="ARBA" id="ARBA00023295"/>
    </source>
</evidence>
<comment type="catalytic activity">
    <reaction evidence="1">
        <text>alpha,alpha-trehalose + H2O = alpha-D-glucose + beta-D-glucose</text>
        <dbReference type="Rhea" id="RHEA:32675"/>
        <dbReference type="ChEBI" id="CHEBI:15377"/>
        <dbReference type="ChEBI" id="CHEBI:15903"/>
        <dbReference type="ChEBI" id="CHEBI:16551"/>
        <dbReference type="ChEBI" id="CHEBI:17925"/>
        <dbReference type="EC" id="3.2.1.28"/>
    </reaction>
</comment>
<accession>A0A1Q2SLV6</accession>
<comment type="pathway">
    <text evidence="11">Glycan degradation; trehalose degradation; D-glucose from alpha,alpha-trehalose: step 1/1.</text>
</comment>
<dbReference type="KEGG" id="ntt:TAO_0755"/>
<evidence type="ECO:0000259" key="13">
    <source>
        <dbReference type="Pfam" id="PF19291"/>
    </source>
</evidence>
<name>A0A1Q2SLV6_9GAMM</name>
<dbReference type="InterPro" id="IPR012341">
    <property type="entry name" value="6hp_glycosidase-like_sf"/>
</dbReference>
<keyword evidence="15" id="KW-1185">Reference proteome</keyword>
<dbReference type="Pfam" id="PF00723">
    <property type="entry name" value="Glyco_hydro_15"/>
    <property type="match status" value="1"/>
</dbReference>
<keyword evidence="6" id="KW-0119">Carbohydrate metabolism</keyword>
<feature type="domain" description="GH15-like" evidence="12">
    <location>
        <begin position="223"/>
        <end position="586"/>
    </location>
</feature>
<dbReference type="InterPro" id="IPR008928">
    <property type="entry name" value="6-hairpin_glycosidase_sf"/>
</dbReference>
<proteinExistence type="inferred from homology"/>
<feature type="domain" description="Trehalase-like N-terminal" evidence="13">
    <location>
        <begin position="3"/>
        <end position="153"/>
    </location>
</feature>
<dbReference type="SUPFAM" id="SSF48208">
    <property type="entry name" value="Six-hairpin glycosidases"/>
    <property type="match status" value="1"/>
</dbReference>
<keyword evidence="7" id="KW-0326">Glycosidase</keyword>
<evidence type="ECO:0000256" key="10">
    <source>
        <dbReference type="ARBA" id="ARBA00053030"/>
    </source>
</evidence>
<evidence type="ECO:0000256" key="5">
    <source>
        <dbReference type="ARBA" id="ARBA00022801"/>
    </source>
</evidence>
<evidence type="ECO:0000256" key="9">
    <source>
        <dbReference type="ARBA" id="ARBA00031637"/>
    </source>
</evidence>
<dbReference type="InterPro" id="IPR045582">
    <property type="entry name" value="Trehalase-like_N"/>
</dbReference>
<dbReference type="Pfam" id="PF19291">
    <property type="entry name" value="TREH_N"/>
    <property type="match status" value="1"/>
</dbReference>